<dbReference type="Proteomes" id="UP001408789">
    <property type="component" value="Unassembled WGS sequence"/>
</dbReference>
<dbReference type="InterPro" id="IPR044163">
    <property type="entry name" value="SARED1-like"/>
</dbReference>
<evidence type="ECO:0000256" key="1">
    <source>
        <dbReference type="SAM" id="MobiDB-lite"/>
    </source>
</evidence>
<organism evidence="2 3">
    <name type="scientific">Deinandra increscens subsp. villosa</name>
    <dbReference type="NCBI Taxonomy" id="3103831"/>
    <lineage>
        <taxon>Eukaryota</taxon>
        <taxon>Viridiplantae</taxon>
        <taxon>Streptophyta</taxon>
        <taxon>Embryophyta</taxon>
        <taxon>Tracheophyta</taxon>
        <taxon>Spermatophyta</taxon>
        <taxon>Magnoliopsida</taxon>
        <taxon>eudicotyledons</taxon>
        <taxon>Gunneridae</taxon>
        <taxon>Pentapetalae</taxon>
        <taxon>asterids</taxon>
        <taxon>campanulids</taxon>
        <taxon>Asterales</taxon>
        <taxon>Asteraceae</taxon>
        <taxon>Asteroideae</taxon>
        <taxon>Heliantheae alliance</taxon>
        <taxon>Madieae</taxon>
        <taxon>Madiinae</taxon>
        <taxon>Deinandra</taxon>
    </lineage>
</organism>
<keyword evidence="3" id="KW-1185">Reference proteome</keyword>
<gene>
    <name evidence="2" type="ORF">SSX86_006496</name>
</gene>
<proteinExistence type="predicted"/>
<dbReference type="Gene3D" id="3.40.50.720">
    <property type="entry name" value="NAD(P)-binding Rossmann-like Domain"/>
    <property type="match status" value="1"/>
</dbReference>
<evidence type="ECO:0000313" key="2">
    <source>
        <dbReference type="EMBL" id="KAK9073902.1"/>
    </source>
</evidence>
<dbReference type="Gene3D" id="2.40.50.140">
    <property type="entry name" value="Nucleic acid-binding proteins"/>
    <property type="match status" value="2"/>
</dbReference>
<name>A0AAP0H6V1_9ASTR</name>
<dbReference type="GO" id="GO:0016491">
    <property type="term" value="F:oxidoreductase activity"/>
    <property type="evidence" value="ECO:0007669"/>
    <property type="project" value="InterPro"/>
</dbReference>
<comment type="caution">
    <text evidence="2">The sequence shown here is derived from an EMBL/GenBank/DDBJ whole genome shotgun (WGS) entry which is preliminary data.</text>
</comment>
<dbReference type="EMBL" id="JBCNJP010000008">
    <property type="protein sequence ID" value="KAK9073902.1"/>
    <property type="molecule type" value="Genomic_DNA"/>
</dbReference>
<evidence type="ECO:0000313" key="3">
    <source>
        <dbReference type="Proteomes" id="UP001408789"/>
    </source>
</evidence>
<dbReference type="SUPFAM" id="SSF50249">
    <property type="entry name" value="Nucleic acid-binding proteins"/>
    <property type="match status" value="1"/>
</dbReference>
<dbReference type="AlphaFoldDB" id="A0AAP0H6V1"/>
<dbReference type="PANTHER" id="PTHR14194">
    <property type="entry name" value="NITROGEN METABOLIC REGULATION PROTEIN NMR-RELATED"/>
    <property type="match status" value="1"/>
</dbReference>
<accession>A0AAP0H6V1</accession>
<protein>
    <submittedName>
        <fullName evidence="2">Uncharacterized protein</fullName>
    </submittedName>
</protein>
<dbReference type="InterPro" id="IPR012340">
    <property type="entry name" value="NA-bd_OB-fold"/>
</dbReference>
<dbReference type="GO" id="GO:0009507">
    <property type="term" value="C:chloroplast"/>
    <property type="evidence" value="ECO:0007669"/>
    <property type="project" value="TreeGrafter"/>
</dbReference>
<feature type="region of interest" description="Disordered" evidence="1">
    <location>
        <begin position="405"/>
        <end position="446"/>
    </location>
</feature>
<reference evidence="2 3" key="1">
    <citation type="submission" date="2024-04" db="EMBL/GenBank/DDBJ databases">
        <title>The reference genome of an endangered Asteraceae, Deinandra increscens subsp. villosa, native to the Central Coast of California.</title>
        <authorList>
            <person name="Guilliams M."/>
            <person name="Hasenstab-Lehman K."/>
            <person name="Meyer R."/>
            <person name="Mcevoy S."/>
        </authorList>
    </citation>
    <scope>NUCLEOTIDE SEQUENCE [LARGE SCALE GENOMIC DNA]</scope>
    <source>
        <tissue evidence="2">Leaf</tissue>
    </source>
</reference>
<dbReference type="PANTHER" id="PTHR14194:SF86">
    <property type="entry name" value="OS05G0110300 PROTEIN"/>
    <property type="match status" value="1"/>
</dbReference>
<sequence>MMIEHSLICDLQLFDDDVGLEVGKTRKVVFELLIGKDDELLQTETQTIARSDVAEICIEYEEAKFKAFDLASKPEGSGTQTEDFKKLFSQVANMHYPIPSISQQIEDFAKEMLLSAMNGDNMVDKAHIDAALLLANRTTVTPLGPRDIPTMYFKFAFRHMLEERTKDKYPNLTDYYGRVVKCIGLQQNNDYRTVKITLLDHTGQDIVVTLWQSIALSFTKEDIIGQILVVSAVKVTKYLGKLQLESTDITVTYINPPLPNLQEIISSLNEMQAKLAVPQRIKFTEADTETGFTLAELNQKPYAEYKSKLYCCQATMKELYCLHATLMDHTAIMPVVIFNETTAATFNISCKDLVQLHGFSNDRKLPPPVLQLIGAPLKYIIHLRQNATTVVEQTETNTIEYQLTESIPKLPAPEPKTPAPKASCRQLTDSPGNENIAAKKLKAKQD</sequence>